<feature type="region of interest" description="Disordered" evidence="1">
    <location>
        <begin position="220"/>
        <end position="253"/>
    </location>
</feature>
<comment type="caution">
    <text evidence="2">The sequence shown here is derived from an EMBL/GenBank/DDBJ whole genome shotgun (WGS) entry which is preliminary data.</text>
</comment>
<dbReference type="EMBL" id="CACRXK020014152">
    <property type="protein sequence ID" value="CAB4026360.1"/>
    <property type="molecule type" value="Genomic_DNA"/>
</dbReference>
<feature type="compositionally biased region" description="Basic residues" evidence="1">
    <location>
        <begin position="222"/>
        <end position="239"/>
    </location>
</feature>
<organism evidence="2 3">
    <name type="scientific">Paramuricea clavata</name>
    <name type="common">Red gorgonian</name>
    <name type="synonym">Violescent sea-whip</name>
    <dbReference type="NCBI Taxonomy" id="317549"/>
    <lineage>
        <taxon>Eukaryota</taxon>
        <taxon>Metazoa</taxon>
        <taxon>Cnidaria</taxon>
        <taxon>Anthozoa</taxon>
        <taxon>Octocorallia</taxon>
        <taxon>Malacalcyonacea</taxon>
        <taxon>Plexauridae</taxon>
        <taxon>Paramuricea</taxon>
    </lineage>
</organism>
<proteinExistence type="predicted"/>
<evidence type="ECO:0000313" key="3">
    <source>
        <dbReference type="Proteomes" id="UP001152795"/>
    </source>
</evidence>
<reference evidence="2" key="1">
    <citation type="submission" date="2020-04" db="EMBL/GenBank/DDBJ databases">
        <authorList>
            <person name="Alioto T."/>
            <person name="Alioto T."/>
            <person name="Gomez Garrido J."/>
        </authorList>
    </citation>
    <scope>NUCLEOTIDE SEQUENCE</scope>
    <source>
        <strain evidence="2">A484AB</strain>
    </source>
</reference>
<gene>
    <name evidence="2" type="ORF">PACLA_8A014601</name>
</gene>
<dbReference type="AlphaFoldDB" id="A0A6S7JBM9"/>
<dbReference type="Proteomes" id="UP001152795">
    <property type="component" value="Unassembled WGS sequence"/>
</dbReference>
<keyword evidence="3" id="KW-1185">Reference proteome</keyword>
<feature type="compositionally biased region" description="Basic and acidic residues" evidence="1">
    <location>
        <begin position="240"/>
        <end position="253"/>
    </location>
</feature>
<feature type="region of interest" description="Disordered" evidence="1">
    <location>
        <begin position="128"/>
        <end position="205"/>
    </location>
</feature>
<feature type="non-terminal residue" evidence="2">
    <location>
        <position position="253"/>
    </location>
</feature>
<feature type="compositionally biased region" description="Low complexity" evidence="1">
    <location>
        <begin position="143"/>
        <end position="165"/>
    </location>
</feature>
<name>A0A6S7JBM9_PARCT</name>
<sequence length="253" mass="28470">NLKKHHQEKEEEKLKESLYRKRSLIRRHTRKNWACYTMLLCDLYGILRRRDTICDDDEEDIEQEVLTQSICRISSQMAKLSNIIVDTVDDDDVSGKFSSFPIDMAERARHSDDSVADDSEGVANVHEHTANTTEDVASIPTDPEVSPTDPEVTPTDPKVTPTVPENSATDLEVEPSCSKVNPTDPEMGTTSAACENVPPSPDGSTTFIEDAPAECELGTSTRRMKSKTSKIRSFFKRKTKKDERKNRYKESSV</sequence>
<protein>
    <submittedName>
        <fullName evidence="2">Uncharacterized protein</fullName>
    </submittedName>
</protein>
<evidence type="ECO:0000256" key="1">
    <source>
        <dbReference type="SAM" id="MobiDB-lite"/>
    </source>
</evidence>
<accession>A0A6S7JBM9</accession>
<evidence type="ECO:0000313" key="2">
    <source>
        <dbReference type="EMBL" id="CAB4026360.1"/>
    </source>
</evidence>